<reference evidence="1 2" key="1">
    <citation type="submission" date="2020-05" db="EMBL/GenBank/DDBJ databases">
        <title>Draft genome of xy-202 and genomic insight in genome of the genus Peptostreptococcus.</title>
        <authorList>
            <person name="Zhang Z."/>
        </authorList>
    </citation>
    <scope>NUCLEOTIDE SEQUENCE [LARGE SCALE GENOMIC DNA]</scope>
    <source>
        <strain evidence="1 2">DSM 27025</strain>
    </source>
</reference>
<organism evidence="1 2">
    <name type="scientific">Peptostreptococcus canis</name>
    <dbReference type="NCBI Taxonomy" id="1159213"/>
    <lineage>
        <taxon>Bacteria</taxon>
        <taxon>Bacillati</taxon>
        <taxon>Bacillota</taxon>
        <taxon>Clostridia</taxon>
        <taxon>Peptostreptococcales</taxon>
        <taxon>Peptostreptococcaceae</taxon>
        <taxon>Peptostreptococcus</taxon>
    </lineage>
</organism>
<accession>A0ABR6TK02</accession>
<comment type="caution">
    <text evidence="1">The sequence shown here is derived from an EMBL/GenBank/DDBJ whole genome shotgun (WGS) entry which is preliminary data.</text>
</comment>
<protein>
    <recommendedName>
        <fullName evidence="3">YtxH domain-containing protein</fullName>
    </recommendedName>
</protein>
<gene>
    <name evidence="1" type="ORF">HLB29_03495</name>
</gene>
<dbReference type="Proteomes" id="UP000713904">
    <property type="component" value="Unassembled WGS sequence"/>
</dbReference>
<dbReference type="EMBL" id="JABGBW010000002">
    <property type="protein sequence ID" value="MBC2575743.1"/>
    <property type="molecule type" value="Genomic_DNA"/>
</dbReference>
<sequence length="115" mass="13656">MKKFITGALLGTVAGAIGYKVYKNNEEEIKDFLKHHLDFDEEEIMVEDMEIEELEELRDMVDDLIINKAIEQDIDLHDDYLDERDGFDNEFEEDSYDELNTKKRDEYIILENDSK</sequence>
<evidence type="ECO:0008006" key="3">
    <source>
        <dbReference type="Google" id="ProtNLM"/>
    </source>
</evidence>
<evidence type="ECO:0000313" key="1">
    <source>
        <dbReference type="EMBL" id="MBC2575743.1"/>
    </source>
</evidence>
<name>A0ABR6TK02_9FIRM</name>
<evidence type="ECO:0000313" key="2">
    <source>
        <dbReference type="Proteomes" id="UP000713904"/>
    </source>
</evidence>
<keyword evidence="2" id="KW-1185">Reference proteome</keyword>
<proteinExistence type="predicted"/>
<dbReference type="RefSeq" id="WP_185623771.1">
    <property type="nucleotide sequence ID" value="NZ_JABGBW010000002.1"/>
</dbReference>